<evidence type="ECO:0000313" key="3">
    <source>
        <dbReference type="Proteomes" id="UP000784294"/>
    </source>
</evidence>
<dbReference type="AlphaFoldDB" id="A0A448WGR1"/>
<dbReference type="OrthoDB" id="2415936at2759"/>
<comment type="caution">
    <text evidence="2">The sequence shown here is derived from an EMBL/GenBank/DDBJ whole genome shotgun (WGS) entry which is preliminary data.</text>
</comment>
<evidence type="ECO:0000259" key="1">
    <source>
        <dbReference type="PROSITE" id="PS50897"/>
    </source>
</evidence>
<dbReference type="Pfam" id="PF08513">
    <property type="entry name" value="LisH"/>
    <property type="match status" value="1"/>
</dbReference>
<dbReference type="SMART" id="SM00668">
    <property type="entry name" value="CTLH"/>
    <property type="match status" value="1"/>
</dbReference>
<dbReference type="PROSITE" id="PS50896">
    <property type="entry name" value="LISH"/>
    <property type="match status" value="1"/>
</dbReference>
<dbReference type="InterPro" id="IPR013144">
    <property type="entry name" value="CRA_dom"/>
</dbReference>
<dbReference type="InterPro" id="IPR050618">
    <property type="entry name" value="Ubq-SigPath_Reg"/>
</dbReference>
<dbReference type="PROSITE" id="PS50897">
    <property type="entry name" value="CTLH"/>
    <property type="match status" value="1"/>
</dbReference>
<dbReference type="Proteomes" id="UP000784294">
    <property type="component" value="Unassembled WGS sequence"/>
</dbReference>
<organism evidence="2 3">
    <name type="scientific">Protopolystoma xenopodis</name>
    <dbReference type="NCBI Taxonomy" id="117903"/>
    <lineage>
        <taxon>Eukaryota</taxon>
        <taxon>Metazoa</taxon>
        <taxon>Spiralia</taxon>
        <taxon>Lophotrochozoa</taxon>
        <taxon>Platyhelminthes</taxon>
        <taxon>Monogenea</taxon>
        <taxon>Polyopisthocotylea</taxon>
        <taxon>Polystomatidea</taxon>
        <taxon>Polystomatidae</taxon>
        <taxon>Protopolystoma</taxon>
    </lineage>
</organism>
<feature type="domain" description="CTLH" evidence="1">
    <location>
        <begin position="130"/>
        <end position="187"/>
    </location>
</feature>
<gene>
    <name evidence="2" type="ORF">PXEA_LOCUS4782</name>
</gene>
<reference evidence="2" key="1">
    <citation type="submission" date="2018-11" db="EMBL/GenBank/DDBJ databases">
        <authorList>
            <consortium name="Pathogen Informatics"/>
        </authorList>
    </citation>
    <scope>NUCLEOTIDE SEQUENCE</scope>
</reference>
<evidence type="ECO:0000313" key="2">
    <source>
        <dbReference type="EMBL" id="VEL11342.1"/>
    </source>
</evidence>
<accession>A0A448WGR1</accession>
<proteinExistence type="predicted"/>
<protein>
    <recommendedName>
        <fullName evidence="1">CTLH domain-containing protein</fullName>
    </recommendedName>
</protein>
<sequence>MLNSIRSIINDTLYLFCDFFPFYLQHRLMSTSRSTHFEAIMEPSSQTATDQANNSSENAGCLRGSLQGGALSNSLNCFGDQVGLSLTREEINRFILEYLVVEGYKDAAEKFSREIGFDEPLSKIPTAGASLSERMWIREAVLERRIEEVIPKVNRLWPELFDKSPFIYFQLRQLQMLELIRARRLEEALTFAQSYLADPVAKRLSDHPRLLHEMQNTMALLAFEDPTNSIYGSLLSSRHAEKIAGSLNRAILRHIEATCDDSDGLDCRKSEKSTDVAGNVGTASTIPRLTKMMGLLLHFRDIAQFTLPPELSFL</sequence>
<dbReference type="InterPro" id="IPR006595">
    <property type="entry name" value="CTLH_C"/>
</dbReference>
<dbReference type="SMART" id="SM00667">
    <property type="entry name" value="LisH"/>
    <property type="match status" value="1"/>
</dbReference>
<dbReference type="SMART" id="SM00757">
    <property type="entry name" value="CRA"/>
    <property type="match status" value="1"/>
</dbReference>
<dbReference type="Pfam" id="PF10607">
    <property type="entry name" value="CTLH"/>
    <property type="match status" value="1"/>
</dbReference>
<keyword evidence="3" id="KW-1185">Reference proteome</keyword>
<dbReference type="EMBL" id="CAAALY010011548">
    <property type="protein sequence ID" value="VEL11342.1"/>
    <property type="molecule type" value="Genomic_DNA"/>
</dbReference>
<dbReference type="InterPro" id="IPR024964">
    <property type="entry name" value="CTLH/CRA"/>
</dbReference>
<dbReference type="InterPro" id="IPR006594">
    <property type="entry name" value="LisH"/>
</dbReference>
<dbReference type="PANTHER" id="PTHR12864">
    <property type="entry name" value="RAN BINDING PROTEIN 9-RELATED"/>
    <property type="match status" value="1"/>
</dbReference>
<name>A0A448WGR1_9PLAT</name>